<evidence type="ECO:0000313" key="1">
    <source>
        <dbReference type="EMBL" id="SNT13457.1"/>
    </source>
</evidence>
<proteinExistence type="predicted"/>
<evidence type="ECO:0000313" key="2">
    <source>
        <dbReference type="Proteomes" id="UP000198318"/>
    </source>
</evidence>
<name>A0A239K530_9ACTN</name>
<dbReference type="EMBL" id="FZOR01000017">
    <property type="protein sequence ID" value="SNT13457.1"/>
    <property type="molecule type" value="Genomic_DNA"/>
</dbReference>
<dbReference type="Proteomes" id="UP000198318">
    <property type="component" value="Unassembled WGS sequence"/>
</dbReference>
<dbReference type="AlphaFoldDB" id="A0A239K530"/>
<accession>A0A239K530</accession>
<sequence length="78" mass="8868">MFTWDVRAGDRGWSGVTGDRDTAMRHVHQTLVAQEPGAWGTVQQVALEPLGRIRYVRLRTVAEAWVDARTRAVVWRHG</sequence>
<reference evidence="1 2" key="1">
    <citation type="submission" date="2017-06" db="EMBL/GenBank/DDBJ databases">
        <authorList>
            <person name="Kim H.J."/>
            <person name="Triplett B.A."/>
        </authorList>
    </citation>
    <scope>NUCLEOTIDE SEQUENCE [LARGE SCALE GENOMIC DNA]</scope>
    <source>
        <strain evidence="1 2">DSM 44715</strain>
    </source>
</reference>
<keyword evidence="2" id="KW-1185">Reference proteome</keyword>
<organism evidence="1 2">
    <name type="scientific">Actinomadura meyerae</name>
    <dbReference type="NCBI Taxonomy" id="240840"/>
    <lineage>
        <taxon>Bacteria</taxon>
        <taxon>Bacillati</taxon>
        <taxon>Actinomycetota</taxon>
        <taxon>Actinomycetes</taxon>
        <taxon>Streptosporangiales</taxon>
        <taxon>Thermomonosporaceae</taxon>
        <taxon>Actinomadura</taxon>
    </lineage>
</organism>
<gene>
    <name evidence="1" type="ORF">SAMN05443665_10175</name>
</gene>
<protein>
    <submittedName>
        <fullName evidence="1">Uncharacterized protein</fullName>
    </submittedName>
</protein>